<sequence>MSDWEHLASFLAALTEEDRARFSAYAALDLPEGSTEEMFRALRSYAVIAPGTSPSSLLATTGAQAGAAGDGELALTLGRGALELARTPGDLGLAHVCLAQTHFRGRRDPAELERFVEHCRAAIAAGHAGTFCYERLAVLYEYRGEGGEAAEICRRAVEVLSAAGDDRSAARFRKRLERLSGG</sequence>
<evidence type="ECO:0000313" key="2">
    <source>
        <dbReference type="Proteomes" id="UP000502706"/>
    </source>
</evidence>
<dbReference type="EMBL" id="CP045121">
    <property type="protein sequence ID" value="QIN79432.1"/>
    <property type="molecule type" value="Genomic_DNA"/>
</dbReference>
<dbReference type="AlphaFoldDB" id="A0A6G8PZ11"/>
<evidence type="ECO:0008006" key="3">
    <source>
        <dbReference type="Google" id="ProtNLM"/>
    </source>
</evidence>
<name>A0A6G8PZ11_9ACTN</name>
<protein>
    <recommendedName>
        <fullName evidence="3">Tetratricopeptide repeat protein</fullName>
    </recommendedName>
</protein>
<keyword evidence="2" id="KW-1185">Reference proteome</keyword>
<evidence type="ECO:0000313" key="1">
    <source>
        <dbReference type="EMBL" id="QIN79432.1"/>
    </source>
</evidence>
<dbReference type="RefSeq" id="WP_166397096.1">
    <property type="nucleotide sequence ID" value="NZ_CP045121.1"/>
</dbReference>
<reference evidence="1 2" key="1">
    <citation type="submission" date="2019-10" db="EMBL/GenBank/DDBJ databases">
        <title>Rubrobacter sp nov SCSIO 52915 isolated from a deep-sea sediment in the South China Sea.</title>
        <authorList>
            <person name="Chen R.W."/>
        </authorList>
    </citation>
    <scope>NUCLEOTIDE SEQUENCE [LARGE SCALE GENOMIC DNA]</scope>
    <source>
        <strain evidence="1 2">SCSIO 52915</strain>
    </source>
</reference>
<proteinExistence type="predicted"/>
<dbReference type="KEGG" id="rmar:GBA65_13950"/>
<organism evidence="1 2">
    <name type="scientific">Rubrobacter marinus</name>
    <dbReference type="NCBI Taxonomy" id="2653852"/>
    <lineage>
        <taxon>Bacteria</taxon>
        <taxon>Bacillati</taxon>
        <taxon>Actinomycetota</taxon>
        <taxon>Rubrobacteria</taxon>
        <taxon>Rubrobacterales</taxon>
        <taxon>Rubrobacteraceae</taxon>
        <taxon>Rubrobacter</taxon>
    </lineage>
</organism>
<dbReference type="Proteomes" id="UP000502706">
    <property type="component" value="Chromosome"/>
</dbReference>
<gene>
    <name evidence="1" type="ORF">GBA65_13950</name>
</gene>
<dbReference type="InterPro" id="IPR011990">
    <property type="entry name" value="TPR-like_helical_dom_sf"/>
</dbReference>
<dbReference type="Gene3D" id="1.25.40.10">
    <property type="entry name" value="Tetratricopeptide repeat domain"/>
    <property type="match status" value="1"/>
</dbReference>
<accession>A0A6G8PZ11</accession>